<dbReference type="RefSeq" id="WP_200605785.1">
    <property type="nucleotide sequence ID" value="NZ_JAEHHL010000001.1"/>
</dbReference>
<feature type="signal peptide" evidence="3">
    <location>
        <begin position="1"/>
        <end position="23"/>
    </location>
</feature>
<accession>A0A8J7M3W8</accession>
<feature type="chain" id="PRO_5035280378" evidence="3">
    <location>
        <begin position="24"/>
        <end position="261"/>
    </location>
</feature>
<keyword evidence="5" id="KW-1185">Reference proteome</keyword>
<dbReference type="PANTHER" id="PTHR30035:SF3">
    <property type="entry name" value="INTERMEMBRANE PHOSPHOLIPID TRANSPORT SYSTEM LIPOPROTEIN MLAA"/>
    <property type="match status" value="1"/>
</dbReference>
<keyword evidence="2 3" id="KW-0732">Signal</keyword>
<dbReference type="PROSITE" id="PS51257">
    <property type="entry name" value="PROKAR_LIPOPROTEIN"/>
    <property type="match status" value="1"/>
</dbReference>
<dbReference type="Proteomes" id="UP000655420">
    <property type="component" value="Unassembled WGS sequence"/>
</dbReference>
<dbReference type="GO" id="GO:0016020">
    <property type="term" value="C:membrane"/>
    <property type="evidence" value="ECO:0007669"/>
    <property type="project" value="InterPro"/>
</dbReference>
<protein>
    <submittedName>
        <fullName evidence="4">VacJ family lipoprotein</fullName>
    </submittedName>
</protein>
<keyword evidence="4" id="KW-0449">Lipoprotein</keyword>
<gene>
    <name evidence="4" type="ORF">H0I76_00865</name>
</gene>
<dbReference type="PRINTS" id="PR01805">
    <property type="entry name" value="VACJLIPOPROT"/>
</dbReference>
<comment type="caution">
    <text evidence="4">The sequence shown here is derived from an EMBL/GenBank/DDBJ whole genome shotgun (WGS) entry which is preliminary data.</text>
</comment>
<evidence type="ECO:0000313" key="5">
    <source>
        <dbReference type="Proteomes" id="UP000655420"/>
    </source>
</evidence>
<dbReference type="GO" id="GO:0120010">
    <property type="term" value="P:intermembrane phospholipid transfer"/>
    <property type="evidence" value="ECO:0007669"/>
    <property type="project" value="TreeGrafter"/>
</dbReference>
<evidence type="ECO:0000256" key="1">
    <source>
        <dbReference type="ARBA" id="ARBA00010634"/>
    </source>
</evidence>
<name>A0A8J7M3W8_9RHOB</name>
<organism evidence="4 5">
    <name type="scientific">Thermohalobaculum xanthum</name>
    <dbReference type="NCBI Taxonomy" id="2753746"/>
    <lineage>
        <taxon>Bacteria</taxon>
        <taxon>Pseudomonadati</taxon>
        <taxon>Pseudomonadota</taxon>
        <taxon>Alphaproteobacteria</taxon>
        <taxon>Rhodobacterales</taxon>
        <taxon>Paracoccaceae</taxon>
        <taxon>Thermohalobaculum</taxon>
    </lineage>
</organism>
<reference evidence="4" key="1">
    <citation type="submission" date="2020-12" db="EMBL/GenBank/DDBJ databases">
        <title>Bacterial taxonomy.</title>
        <authorList>
            <person name="Pan X."/>
        </authorList>
    </citation>
    <scope>NUCLEOTIDE SEQUENCE</scope>
    <source>
        <strain evidence="4">M0105</strain>
    </source>
</reference>
<dbReference type="AlphaFoldDB" id="A0A8J7M3W8"/>
<comment type="similarity">
    <text evidence="1">Belongs to the MlaA family.</text>
</comment>
<dbReference type="PANTHER" id="PTHR30035">
    <property type="entry name" value="LIPOPROTEIN VACJ-RELATED"/>
    <property type="match status" value="1"/>
</dbReference>
<evidence type="ECO:0000256" key="3">
    <source>
        <dbReference type="SAM" id="SignalP"/>
    </source>
</evidence>
<dbReference type="EMBL" id="JAEHHL010000001">
    <property type="protein sequence ID" value="MBK0397729.1"/>
    <property type="molecule type" value="Genomic_DNA"/>
</dbReference>
<dbReference type="Pfam" id="PF04333">
    <property type="entry name" value="MlaA"/>
    <property type="match status" value="1"/>
</dbReference>
<dbReference type="InterPro" id="IPR007428">
    <property type="entry name" value="MlaA"/>
</dbReference>
<proteinExistence type="inferred from homology"/>
<evidence type="ECO:0000256" key="2">
    <source>
        <dbReference type="ARBA" id="ARBA00022729"/>
    </source>
</evidence>
<evidence type="ECO:0000313" key="4">
    <source>
        <dbReference type="EMBL" id="MBK0397729.1"/>
    </source>
</evidence>
<sequence>MKVARLVSRVVSGIALMALAACASVDPEASFAEQDPYESTNRVMHDVNLAIDRGFLRPVAKGYDFVTPATVQHMLGNGFSHLDLPVDMVNHFLQGEGMAGLRTLGRFTLNTVLGMGGLLDPATEFGLPREQTDFGITLGRWGSGQGAYLVLPLIGPSTPRDFGGYLVDLAFSPQTYMGVTGSDLVNTFSLPLNALERVDTRNRNADLIDELLYESPDSYVTLRSVYLQRRNAQISRGDATEALPDIFEEEEPEEAPAAPVN</sequence>